<comment type="caution">
    <text evidence="8">The sequence shown here is derived from an EMBL/GenBank/DDBJ whole genome shotgun (WGS) entry which is preliminary data.</text>
</comment>
<evidence type="ECO:0000313" key="8">
    <source>
        <dbReference type="EMBL" id="KKN36579.1"/>
    </source>
</evidence>
<evidence type="ECO:0000256" key="4">
    <source>
        <dbReference type="ARBA" id="ARBA00022741"/>
    </source>
</evidence>
<feature type="compositionally biased region" description="Acidic residues" evidence="6">
    <location>
        <begin position="153"/>
        <end position="162"/>
    </location>
</feature>
<dbReference type="GO" id="GO:0004748">
    <property type="term" value="F:ribonucleoside-diphosphate reductase activity, thioredoxin disulfide as acceptor"/>
    <property type="evidence" value="ECO:0007669"/>
    <property type="project" value="UniProtKB-EC"/>
</dbReference>
<dbReference type="AlphaFoldDB" id="A0A0F9Q240"/>
<comment type="similarity">
    <text evidence="1">Belongs to the ribonucleoside diphosphate reductase class-2 family.</text>
</comment>
<comment type="catalytic activity">
    <reaction evidence="5">
        <text>a 2'-deoxyribonucleoside 5'-diphosphate + [thioredoxin]-disulfide + H2O = a ribonucleoside 5'-diphosphate + [thioredoxin]-dithiol</text>
        <dbReference type="Rhea" id="RHEA:23252"/>
        <dbReference type="Rhea" id="RHEA-COMP:10698"/>
        <dbReference type="Rhea" id="RHEA-COMP:10700"/>
        <dbReference type="ChEBI" id="CHEBI:15377"/>
        <dbReference type="ChEBI" id="CHEBI:29950"/>
        <dbReference type="ChEBI" id="CHEBI:50058"/>
        <dbReference type="ChEBI" id="CHEBI:57930"/>
        <dbReference type="ChEBI" id="CHEBI:73316"/>
        <dbReference type="EC" id="1.17.4.1"/>
    </reaction>
</comment>
<keyword evidence="3" id="KW-0237">DNA synthesis</keyword>
<feature type="compositionally biased region" description="Basic and acidic residues" evidence="6">
    <location>
        <begin position="138"/>
        <end position="149"/>
    </location>
</feature>
<evidence type="ECO:0000256" key="6">
    <source>
        <dbReference type="SAM" id="MobiDB-lite"/>
    </source>
</evidence>
<evidence type="ECO:0000256" key="2">
    <source>
        <dbReference type="ARBA" id="ARBA00012274"/>
    </source>
</evidence>
<feature type="region of interest" description="Disordered" evidence="6">
    <location>
        <begin position="138"/>
        <end position="162"/>
    </location>
</feature>
<accession>A0A0F9Q240</accession>
<evidence type="ECO:0000256" key="3">
    <source>
        <dbReference type="ARBA" id="ARBA00022634"/>
    </source>
</evidence>
<feature type="domain" description="TSCPD" evidence="7">
    <location>
        <begin position="44"/>
        <end position="133"/>
    </location>
</feature>
<gene>
    <name evidence="8" type="ORF">LCGC14_0772070</name>
</gene>
<organism evidence="8">
    <name type="scientific">marine sediment metagenome</name>
    <dbReference type="NCBI Taxonomy" id="412755"/>
    <lineage>
        <taxon>unclassified sequences</taxon>
        <taxon>metagenomes</taxon>
        <taxon>ecological metagenomes</taxon>
    </lineage>
</organism>
<name>A0A0F9Q240_9ZZZZ</name>
<evidence type="ECO:0000256" key="5">
    <source>
        <dbReference type="ARBA" id="ARBA00047754"/>
    </source>
</evidence>
<protein>
    <recommendedName>
        <fullName evidence="2">ribonucleoside-diphosphate reductase</fullName>
        <ecNumber evidence="2">1.17.4.1</ecNumber>
    </recommendedName>
</protein>
<dbReference type="GO" id="GO:0071897">
    <property type="term" value="P:DNA biosynthetic process"/>
    <property type="evidence" value="ECO:0007669"/>
    <property type="project" value="UniProtKB-KW"/>
</dbReference>
<dbReference type="Pfam" id="PF12637">
    <property type="entry name" value="TSCPD"/>
    <property type="match status" value="1"/>
</dbReference>
<proteinExistence type="inferred from homology"/>
<sequence length="162" mass="18030">MTREYMPSERQGITHAFKILSTESRSHVCPKCGHGFVELVGTVKGYLTANWFEDGRIGEVFLKLDRQGSGVSGFCDAWSIAASMLLQSGTPLSKIIEKFRGARFQPAGRVQNAPGDIHYCVSPLDYVARFLDHRFLQTNKPEEPDEPKQLEAPADDPEESGE</sequence>
<dbReference type="InterPro" id="IPR024434">
    <property type="entry name" value="TSCPD_dom"/>
</dbReference>
<evidence type="ECO:0000256" key="1">
    <source>
        <dbReference type="ARBA" id="ARBA00007405"/>
    </source>
</evidence>
<evidence type="ECO:0000259" key="7">
    <source>
        <dbReference type="Pfam" id="PF12637"/>
    </source>
</evidence>
<keyword evidence="4" id="KW-0547">Nucleotide-binding</keyword>
<dbReference type="GO" id="GO:0000166">
    <property type="term" value="F:nucleotide binding"/>
    <property type="evidence" value="ECO:0007669"/>
    <property type="project" value="UniProtKB-KW"/>
</dbReference>
<dbReference type="EMBL" id="LAZR01001956">
    <property type="protein sequence ID" value="KKN36579.1"/>
    <property type="molecule type" value="Genomic_DNA"/>
</dbReference>
<dbReference type="EC" id="1.17.4.1" evidence="2"/>
<reference evidence="8" key="1">
    <citation type="journal article" date="2015" name="Nature">
        <title>Complex archaea that bridge the gap between prokaryotes and eukaryotes.</title>
        <authorList>
            <person name="Spang A."/>
            <person name="Saw J.H."/>
            <person name="Jorgensen S.L."/>
            <person name="Zaremba-Niedzwiedzka K."/>
            <person name="Martijn J."/>
            <person name="Lind A.E."/>
            <person name="van Eijk R."/>
            <person name="Schleper C."/>
            <person name="Guy L."/>
            <person name="Ettema T.J."/>
        </authorList>
    </citation>
    <scope>NUCLEOTIDE SEQUENCE</scope>
</reference>